<dbReference type="AlphaFoldDB" id="A0A8J2RLJ9"/>
<dbReference type="InterPro" id="IPR001810">
    <property type="entry name" value="F-box_dom"/>
</dbReference>
<protein>
    <recommendedName>
        <fullName evidence="1">F-box domain-containing protein</fullName>
    </recommendedName>
</protein>
<dbReference type="Pfam" id="PF12937">
    <property type="entry name" value="F-box-like"/>
    <property type="match status" value="1"/>
</dbReference>
<dbReference type="InterPro" id="IPR050995">
    <property type="entry name" value="WD-F-box_domain-protein"/>
</dbReference>
<dbReference type="OrthoDB" id="10315486at2759"/>
<dbReference type="Gene3D" id="1.20.1280.50">
    <property type="match status" value="1"/>
</dbReference>
<dbReference type="SUPFAM" id="SSF69322">
    <property type="entry name" value="Tricorn protease domain 2"/>
    <property type="match status" value="1"/>
</dbReference>
<dbReference type="InterPro" id="IPR015943">
    <property type="entry name" value="WD40/YVTN_repeat-like_dom_sf"/>
</dbReference>
<evidence type="ECO:0000313" key="3">
    <source>
        <dbReference type="Proteomes" id="UP000789390"/>
    </source>
</evidence>
<dbReference type="EMBL" id="CAKKLH010000157">
    <property type="protein sequence ID" value="CAH0104821.1"/>
    <property type="molecule type" value="Genomic_DNA"/>
</dbReference>
<keyword evidence="3" id="KW-1185">Reference proteome</keyword>
<proteinExistence type="predicted"/>
<sequence>MESIATEEVQLGRDFVDLLVGRGVHFIACDILSYLDEISLHSCELVSKTWYSFISESKLWKKLHQKALLKTAPFQALILRKQFRMNASAFPNAKQLLFSYENLKANWRLKKFVVYGRNPRFIVSKCAMDSKRIIFAGSSIQVINRWTGKSECIIRLENIRVRSFQLYGDFIFFSSYCGRIDVWDCTTNQLIKRFQEPGKVWDMFLHAAHGLLISCFNVTPIDNNEEDLNRRRDMRQQLELLDVSQCKVTIRRICTTPGFETIDERTELISHSDLHVVGLKSDANYFALILATSDHLKIQLRSTDTFQLVRYLDLHHCSPNALFDYHSGLFVTVSPQDENNEQIQLWDAKTLSCKASWLVEKWTIQVMLSSLHLIMRTSSSSKNTLSAWELSVQPPETKPKMLFEEEDKNQNILGFDELQIVTMAEYGFSIKVREFLMQNE</sequence>
<feature type="domain" description="F-box" evidence="1">
    <location>
        <begin position="23"/>
        <end position="63"/>
    </location>
</feature>
<name>A0A8J2RLJ9_9CRUS</name>
<dbReference type="PANTHER" id="PTHR14604:SF4">
    <property type="entry name" value="F-BOX DOMAIN-CONTAINING PROTEIN"/>
    <property type="match status" value="1"/>
</dbReference>
<dbReference type="InterPro" id="IPR036047">
    <property type="entry name" value="F-box-like_dom_sf"/>
</dbReference>
<organism evidence="2 3">
    <name type="scientific">Daphnia galeata</name>
    <dbReference type="NCBI Taxonomy" id="27404"/>
    <lineage>
        <taxon>Eukaryota</taxon>
        <taxon>Metazoa</taxon>
        <taxon>Ecdysozoa</taxon>
        <taxon>Arthropoda</taxon>
        <taxon>Crustacea</taxon>
        <taxon>Branchiopoda</taxon>
        <taxon>Diplostraca</taxon>
        <taxon>Cladocera</taxon>
        <taxon>Anomopoda</taxon>
        <taxon>Daphniidae</taxon>
        <taxon>Daphnia</taxon>
    </lineage>
</organism>
<gene>
    <name evidence="2" type="ORF">DGAL_LOCUS7750</name>
</gene>
<comment type="caution">
    <text evidence="2">The sequence shown here is derived from an EMBL/GenBank/DDBJ whole genome shotgun (WGS) entry which is preliminary data.</text>
</comment>
<evidence type="ECO:0000313" key="2">
    <source>
        <dbReference type="EMBL" id="CAH0104821.1"/>
    </source>
</evidence>
<dbReference type="SUPFAM" id="SSF81383">
    <property type="entry name" value="F-box domain"/>
    <property type="match status" value="1"/>
</dbReference>
<evidence type="ECO:0000259" key="1">
    <source>
        <dbReference type="SMART" id="SM00256"/>
    </source>
</evidence>
<reference evidence="2" key="1">
    <citation type="submission" date="2021-11" db="EMBL/GenBank/DDBJ databases">
        <authorList>
            <person name="Schell T."/>
        </authorList>
    </citation>
    <scope>NUCLEOTIDE SEQUENCE</scope>
    <source>
        <strain evidence="2">M5</strain>
    </source>
</reference>
<dbReference type="PANTHER" id="PTHR14604">
    <property type="entry name" value="WD40 REPEAT PF20"/>
    <property type="match status" value="1"/>
</dbReference>
<dbReference type="Proteomes" id="UP000789390">
    <property type="component" value="Unassembled WGS sequence"/>
</dbReference>
<dbReference type="SMART" id="SM00256">
    <property type="entry name" value="FBOX"/>
    <property type="match status" value="1"/>
</dbReference>
<accession>A0A8J2RLJ9</accession>
<dbReference type="Gene3D" id="2.130.10.10">
    <property type="entry name" value="YVTN repeat-like/Quinoprotein amine dehydrogenase"/>
    <property type="match status" value="1"/>
</dbReference>